<comment type="caution">
    <text evidence="1">The sequence shown here is derived from an EMBL/GenBank/DDBJ whole genome shotgun (WGS) entry which is preliminary data.</text>
</comment>
<name>A0AAW4FUV6_9HYPH</name>
<evidence type="ECO:0000313" key="2">
    <source>
        <dbReference type="Proteomes" id="UP000744980"/>
    </source>
</evidence>
<gene>
    <name evidence="1" type="ORF">GFB56_30540</name>
</gene>
<dbReference type="AlphaFoldDB" id="A0AAW4FUV6"/>
<organism evidence="1 2">
    <name type="scientific">Ensifer canadensis</name>
    <dbReference type="NCBI Taxonomy" id="555315"/>
    <lineage>
        <taxon>Bacteria</taxon>
        <taxon>Pseudomonadati</taxon>
        <taxon>Pseudomonadota</taxon>
        <taxon>Alphaproteobacteria</taxon>
        <taxon>Hyphomicrobiales</taxon>
        <taxon>Rhizobiaceae</taxon>
        <taxon>Sinorhizobium/Ensifer group</taxon>
        <taxon>Ensifer</taxon>
    </lineage>
</organism>
<dbReference type="Proteomes" id="UP000744980">
    <property type="component" value="Unassembled WGS sequence"/>
</dbReference>
<evidence type="ECO:0000313" key="1">
    <source>
        <dbReference type="EMBL" id="MBM3095069.1"/>
    </source>
</evidence>
<dbReference type="Pfam" id="PF07345">
    <property type="entry name" value="ATPaseInh_sub_z"/>
    <property type="match status" value="1"/>
</dbReference>
<dbReference type="InterPro" id="IPR038293">
    <property type="entry name" value="ATPase_inh_sub_z_sf"/>
</dbReference>
<reference evidence="1 2" key="1">
    <citation type="submission" date="2020-01" db="EMBL/GenBank/DDBJ databases">
        <title>Draft genome assembly of Ensifer adhaerens T173.</title>
        <authorList>
            <person name="Craig J.E."/>
            <person name="Stinchcombe J.R."/>
        </authorList>
    </citation>
    <scope>NUCLEOTIDE SEQUENCE [LARGE SCALE GENOMIC DNA]</scope>
    <source>
        <strain evidence="1 2">T173</strain>
    </source>
</reference>
<accession>A0AAW4FUV6</accession>
<sequence length="89" mass="9868">MVRRNKLVGIWAAKRLGLVGESAKAYSDDLAKLSRIRCEFNAAGVVRSDDQVLHIKSQCRLDEGNKKHAMRAAASDVALAQIGRNFWSK</sequence>
<protein>
    <submittedName>
        <fullName evidence="1">DUF1476 family protein</fullName>
    </submittedName>
</protein>
<dbReference type="Gene3D" id="1.10.790.20">
    <property type="entry name" value="Domain of unknown function DUF1476"/>
    <property type="match status" value="1"/>
</dbReference>
<dbReference type="EMBL" id="WXFA01000037">
    <property type="protein sequence ID" value="MBM3095069.1"/>
    <property type="molecule type" value="Genomic_DNA"/>
</dbReference>
<dbReference type="InterPro" id="IPR009945">
    <property type="entry name" value="ATPase_inh_sub_z"/>
</dbReference>
<keyword evidence="2" id="KW-1185">Reference proteome</keyword>
<proteinExistence type="predicted"/>